<keyword evidence="2" id="KW-0812">Transmembrane</keyword>
<proteinExistence type="predicted"/>
<dbReference type="InterPro" id="IPR025241">
    <property type="entry name" value="DUF4190"/>
</dbReference>
<keyword evidence="2" id="KW-1133">Transmembrane helix</keyword>
<accession>A0A3M0IHK6</accession>
<evidence type="ECO:0000256" key="1">
    <source>
        <dbReference type="SAM" id="MobiDB-lite"/>
    </source>
</evidence>
<dbReference type="Pfam" id="PF13828">
    <property type="entry name" value="DUF4190"/>
    <property type="match status" value="1"/>
</dbReference>
<feature type="transmembrane region" description="Helical" evidence="2">
    <location>
        <begin position="120"/>
        <end position="149"/>
    </location>
</feature>
<protein>
    <recommendedName>
        <fullName evidence="7">DUF4190 domain-containing protein</fullName>
    </recommendedName>
</protein>
<evidence type="ECO:0000256" key="2">
    <source>
        <dbReference type="SAM" id="Phobius"/>
    </source>
</evidence>
<feature type="compositionally biased region" description="Pro residues" evidence="1">
    <location>
        <begin position="43"/>
        <end position="56"/>
    </location>
</feature>
<sequence>MSIPPPPGPHQPEGHSPQPGPYPQQPGPYAPGLYPQDPYQQSPYPPGPYPQGPYPQDPYGQPSYPAWGQGYSPYARPAPVNGLAISSLVLGILCCLPGVGLVLGLVALRQVRRRGERGRGLAIAGSVLSGTGLALWALMLATGGAGAFWEGFKEGARDNAVFTLSKGECFNAPGGSLQGETYDLDEVGCAGEHDAEVFASFDLPDGSYPGQDALDETAGDRCYGLQDGYAMDAWAVPDDVDVYYLVPTPESWAVGDRAVTCLFGNTNEGEPLTGSLRNDETVLDADQLAYLKAAHVLNAALDTAPDAEYVEDDLPGHRAWARRVATALSEQTGMLRGHDWPKGASGPVAALADDLDKARAEWSKAAGSGDVDTFYPHYENGYDLLDPSRSVTARKALGLAATPPSEADGGAGAGGGGMEV</sequence>
<feature type="region of interest" description="Disordered" evidence="1">
    <location>
        <begin position="1"/>
        <end position="61"/>
    </location>
</feature>
<feature type="compositionally biased region" description="Gly residues" evidence="1">
    <location>
        <begin position="409"/>
        <end position="420"/>
    </location>
</feature>
<dbReference type="InterPro" id="IPR026004">
    <property type="entry name" value="Septum_form"/>
</dbReference>
<dbReference type="SUPFAM" id="SSF81995">
    <property type="entry name" value="beta-sandwich domain of Sec23/24"/>
    <property type="match status" value="1"/>
</dbReference>
<feature type="region of interest" description="Disordered" evidence="1">
    <location>
        <begin position="400"/>
        <end position="420"/>
    </location>
</feature>
<dbReference type="RefSeq" id="WP_121887277.1">
    <property type="nucleotide sequence ID" value="NZ_PENI01000001.1"/>
</dbReference>
<keyword evidence="6" id="KW-1185">Reference proteome</keyword>
<reference evidence="5 6" key="1">
    <citation type="submission" date="2017-11" db="EMBL/GenBank/DDBJ databases">
        <title>Draft genome of actinobacteria isolated from guarana (Paullinia cupana (Mart.) Ducke.</title>
        <authorList>
            <person name="Siqueira K.A."/>
            <person name="Liotti R.G."/>
            <person name="Mendes T.A.O."/>
            <person name="Soares M.A."/>
        </authorList>
    </citation>
    <scope>NUCLEOTIDE SEQUENCE [LARGE SCALE GENOMIC DNA]</scope>
    <source>
        <strain evidence="5 6">193</strain>
    </source>
</reference>
<dbReference type="Proteomes" id="UP000270471">
    <property type="component" value="Unassembled WGS sequence"/>
</dbReference>
<evidence type="ECO:0008006" key="7">
    <source>
        <dbReference type="Google" id="ProtNLM"/>
    </source>
</evidence>
<name>A0A3M0IHK6_9ACTN</name>
<gene>
    <name evidence="5" type="ORF">CTZ28_01200</name>
</gene>
<feature type="compositionally biased region" description="Pro residues" evidence="1">
    <location>
        <begin position="18"/>
        <end position="29"/>
    </location>
</feature>
<dbReference type="OrthoDB" id="3628931at2"/>
<evidence type="ECO:0000313" key="6">
    <source>
        <dbReference type="Proteomes" id="UP000270471"/>
    </source>
</evidence>
<organism evidence="5 6">
    <name type="scientific">Streptomyces shenzhenensis</name>
    <dbReference type="NCBI Taxonomy" id="943815"/>
    <lineage>
        <taxon>Bacteria</taxon>
        <taxon>Bacillati</taxon>
        <taxon>Actinomycetota</taxon>
        <taxon>Actinomycetes</taxon>
        <taxon>Kitasatosporales</taxon>
        <taxon>Streptomycetaceae</taxon>
        <taxon>Streptomyces</taxon>
    </lineage>
</organism>
<evidence type="ECO:0000259" key="4">
    <source>
        <dbReference type="Pfam" id="PF13845"/>
    </source>
</evidence>
<keyword evidence="2" id="KW-0472">Membrane</keyword>
<feature type="transmembrane region" description="Helical" evidence="2">
    <location>
        <begin position="83"/>
        <end position="108"/>
    </location>
</feature>
<feature type="compositionally biased region" description="Low complexity" evidence="1">
    <location>
        <begin position="30"/>
        <end position="42"/>
    </location>
</feature>
<evidence type="ECO:0000313" key="5">
    <source>
        <dbReference type="EMBL" id="RMB87610.1"/>
    </source>
</evidence>
<evidence type="ECO:0000259" key="3">
    <source>
        <dbReference type="Pfam" id="PF13828"/>
    </source>
</evidence>
<feature type="domain" description="DUF4190" evidence="3">
    <location>
        <begin position="83"/>
        <end position="138"/>
    </location>
</feature>
<comment type="caution">
    <text evidence="5">The sequence shown here is derived from an EMBL/GenBank/DDBJ whole genome shotgun (WGS) entry which is preliminary data.</text>
</comment>
<dbReference type="Pfam" id="PF13845">
    <property type="entry name" value="Septum_form"/>
    <property type="match status" value="1"/>
</dbReference>
<feature type="compositionally biased region" description="Pro residues" evidence="1">
    <location>
        <begin position="1"/>
        <end position="10"/>
    </location>
</feature>
<dbReference type="EMBL" id="PENI01000001">
    <property type="protein sequence ID" value="RMB87610.1"/>
    <property type="molecule type" value="Genomic_DNA"/>
</dbReference>
<dbReference type="AlphaFoldDB" id="A0A3M0IHK6"/>
<feature type="domain" description="Septum formation-related" evidence="4">
    <location>
        <begin position="165"/>
        <end position="261"/>
    </location>
</feature>